<sequence>MEFAKNLLSDNVKVLKSQVSKTAYQGVAIAMASIIVATLGVCFYQTSGISLEGLAKAQSENYGLWMLDSIPFIFGFWGQYSSSIIAYQAGAMVFDQTQELRSRAEIMEKQANYSATHDIATDLPNRALFYDRVEQAILSANNQNKMLSILLVEFANFKEVYDTLGRNSSDLILKQIATRLQNVVLGTDSVARIDGNIFSLLVPATDKENAGLLLAKNVQLALDPSFKVERLNLAIHNNIGIVNFPEHGEDVDTLVQKAGVALFMAAKSHEGYEVYTPSFDDHSPRRLTLMSELRQAIEREQLHLYYQPKISLKSGQLYGAEALVRWHHPRHGFISPDEFIPMAERTRVIKHLTLWALKKTFRQCADWHNQGLSLIVSVNLSTRDLHDPELPDIIAGIAASTGINPGWMMLEITESSIMTDPERSLDIIQRLHEMGYQLSIDDFGTGYSSLAYLKKMPLTELKIDKSFVSDVLQSENDAVIVKATINLAHNLGLKVTAEGVESKQIFDLLNSYDCDIAQGYFFSKPISIDAFNLWMQNHAAANRQNPDPS</sequence>
<dbReference type="SMART" id="SM00052">
    <property type="entry name" value="EAL"/>
    <property type="match status" value="1"/>
</dbReference>
<gene>
    <name evidence="6" type="ORF">A1359_01585</name>
</gene>
<reference evidence="6 7" key="1">
    <citation type="submission" date="2016-03" db="EMBL/GenBank/DDBJ databases">
        <authorList>
            <person name="Ploux O."/>
        </authorList>
    </citation>
    <scope>NUCLEOTIDE SEQUENCE [LARGE SCALE GENOMIC DNA]</scope>
    <source>
        <strain evidence="6 7">R-45370</strain>
    </source>
</reference>
<dbReference type="RefSeq" id="WP_066985692.1">
    <property type="nucleotide sequence ID" value="NZ_LUUI01000137.1"/>
</dbReference>
<dbReference type="EC" id="3.1.4.52" evidence="1"/>
<organism evidence="6 7">
    <name type="scientific">Methylomonas lenta</name>
    <dbReference type="NCBI Taxonomy" id="980561"/>
    <lineage>
        <taxon>Bacteria</taxon>
        <taxon>Pseudomonadati</taxon>
        <taxon>Pseudomonadota</taxon>
        <taxon>Gammaproteobacteria</taxon>
        <taxon>Methylococcales</taxon>
        <taxon>Methylococcaceae</taxon>
        <taxon>Methylomonas</taxon>
    </lineage>
</organism>
<dbReference type="InterPro" id="IPR050706">
    <property type="entry name" value="Cyclic-di-GMP_PDE-like"/>
</dbReference>
<evidence type="ECO:0000256" key="3">
    <source>
        <dbReference type="SAM" id="Phobius"/>
    </source>
</evidence>
<dbReference type="InterPro" id="IPR029787">
    <property type="entry name" value="Nucleotide_cyclase"/>
</dbReference>
<feature type="domain" description="GGDEF" evidence="5">
    <location>
        <begin position="145"/>
        <end position="277"/>
    </location>
</feature>
<dbReference type="PANTHER" id="PTHR33121:SF71">
    <property type="entry name" value="OXYGEN SENSOR PROTEIN DOSP"/>
    <property type="match status" value="1"/>
</dbReference>
<name>A0A177N2P8_9GAMM</name>
<dbReference type="Pfam" id="PF00990">
    <property type="entry name" value="GGDEF"/>
    <property type="match status" value="1"/>
</dbReference>
<proteinExistence type="predicted"/>
<dbReference type="InterPro" id="IPR000160">
    <property type="entry name" value="GGDEF_dom"/>
</dbReference>
<dbReference type="FunFam" id="3.20.20.450:FF:000001">
    <property type="entry name" value="Cyclic di-GMP phosphodiesterase yahA"/>
    <property type="match status" value="1"/>
</dbReference>
<dbReference type="GO" id="GO:0071111">
    <property type="term" value="F:cyclic-guanylate-specific phosphodiesterase activity"/>
    <property type="evidence" value="ECO:0007669"/>
    <property type="project" value="UniProtKB-EC"/>
</dbReference>
<dbReference type="Gene3D" id="3.20.20.450">
    <property type="entry name" value="EAL domain"/>
    <property type="match status" value="1"/>
</dbReference>
<evidence type="ECO:0000259" key="4">
    <source>
        <dbReference type="PROSITE" id="PS50883"/>
    </source>
</evidence>
<evidence type="ECO:0000313" key="6">
    <source>
        <dbReference type="EMBL" id="OAI11743.1"/>
    </source>
</evidence>
<dbReference type="InterPro" id="IPR001633">
    <property type="entry name" value="EAL_dom"/>
</dbReference>
<feature type="transmembrane region" description="Helical" evidence="3">
    <location>
        <begin position="23"/>
        <end position="44"/>
    </location>
</feature>
<dbReference type="NCBIfam" id="TIGR00254">
    <property type="entry name" value="GGDEF"/>
    <property type="match status" value="1"/>
</dbReference>
<protein>
    <recommendedName>
        <fullName evidence="1">cyclic-guanylate-specific phosphodiesterase</fullName>
        <ecNumber evidence="1">3.1.4.52</ecNumber>
    </recommendedName>
</protein>
<dbReference type="SUPFAM" id="SSF55073">
    <property type="entry name" value="Nucleotide cyclase"/>
    <property type="match status" value="1"/>
</dbReference>
<evidence type="ECO:0000256" key="1">
    <source>
        <dbReference type="ARBA" id="ARBA00012282"/>
    </source>
</evidence>
<dbReference type="AlphaFoldDB" id="A0A177N2P8"/>
<feature type="domain" description="EAL" evidence="4">
    <location>
        <begin position="286"/>
        <end position="539"/>
    </location>
</feature>
<accession>A0A177N2P8</accession>
<comment type="caution">
    <text evidence="6">The sequence shown here is derived from an EMBL/GenBank/DDBJ whole genome shotgun (WGS) entry which is preliminary data.</text>
</comment>
<dbReference type="PROSITE" id="PS50887">
    <property type="entry name" value="GGDEF"/>
    <property type="match status" value="1"/>
</dbReference>
<dbReference type="STRING" id="980561.A1359_01585"/>
<dbReference type="PANTHER" id="PTHR33121">
    <property type="entry name" value="CYCLIC DI-GMP PHOSPHODIESTERASE PDEF"/>
    <property type="match status" value="1"/>
</dbReference>
<dbReference type="Pfam" id="PF00563">
    <property type="entry name" value="EAL"/>
    <property type="match status" value="1"/>
</dbReference>
<evidence type="ECO:0000256" key="2">
    <source>
        <dbReference type="ARBA" id="ARBA00022636"/>
    </source>
</evidence>
<dbReference type="Proteomes" id="UP000078476">
    <property type="component" value="Unassembled WGS sequence"/>
</dbReference>
<dbReference type="SMART" id="SM00267">
    <property type="entry name" value="GGDEF"/>
    <property type="match status" value="1"/>
</dbReference>
<keyword evidence="2" id="KW-0973">c-di-GMP</keyword>
<dbReference type="CDD" id="cd01949">
    <property type="entry name" value="GGDEF"/>
    <property type="match status" value="1"/>
</dbReference>
<dbReference type="OrthoDB" id="9804951at2"/>
<keyword evidence="7" id="KW-1185">Reference proteome</keyword>
<keyword evidence="3" id="KW-0812">Transmembrane</keyword>
<evidence type="ECO:0000313" key="7">
    <source>
        <dbReference type="Proteomes" id="UP000078476"/>
    </source>
</evidence>
<dbReference type="EMBL" id="LUUI01000137">
    <property type="protein sequence ID" value="OAI11743.1"/>
    <property type="molecule type" value="Genomic_DNA"/>
</dbReference>
<keyword evidence="3" id="KW-1133">Transmembrane helix</keyword>
<dbReference type="SUPFAM" id="SSF141868">
    <property type="entry name" value="EAL domain-like"/>
    <property type="match status" value="1"/>
</dbReference>
<dbReference type="Gene3D" id="3.30.70.270">
    <property type="match status" value="1"/>
</dbReference>
<dbReference type="InterPro" id="IPR035919">
    <property type="entry name" value="EAL_sf"/>
</dbReference>
<keyword evidence="3" id="KW-0472">Membrane</keyword>
<evidence type="ECO:0000259" key="5">
    <source>
        <dbReference type="PROSITE" id="PS50887"/>
    </source>
</evidence>
<dbReference type="InterPro" id="IPR043128">
    <property type="entry name" value="Rev_trsase/Diguanyl_cyclase"/>
</dbReference>
<dbReference type="PROSITE" id="PS50883">
    <property type="entry name" value="EAL"/>
    <property type="match status" value="1"/>
</dbReference>
<dbReference type="CDD" id="cd01948">
    <property type="entry name" value="EAL"/>
    <property type="match status" value="1"/>
</dbReference>